<dbReference type="AlphaFoldDB" id="A0A6J7P7W9"/>
<gene>
    <name evidence="1" type="ORF">UFOPK3992_00657</name>
</gene>
<protein>
    <submittedName>
        <fullName evidence="1">Unannotated protein</fullName>
    </submittedName>
</protein>
<organism evidence="1">
    <name type="scientific">freshwater metagenome</name>
    <dbReference type="NCBI Taxonomy" id="449393"/>
    <lineage>
        <taxon>unclassified sequences</taxon>
        <taxon>metagenomes</taxon>
        <taxon>ecological metagenomes</taxon>
    </lineage>
</organism>
<dbReference type="EMBL" id="CAFBOZ010000075">
    <property type="protein sequence ID" value="CAB5001271.1"/>
    <property type="molecule type" value="Genomic_DNA"/>
</dbReference>
<reference evidence="1" key="1">
    <citation type="submission" date="2020-05" db="EMBL/GenBank/DDBJ databases">
        <authorList>
            <person name="Chiriac C."/>
            <person name="Salcher M."/>
            <person name="Ghai R."/>
            <person name="Kavagutti S V."/>
        </authorList>
    </citation>
    <scope>NUCLEOTIDE SEQUENCE</scope>
</reference>
<sequence length="69" mass="7494">MHTREVDPLVASVGSSATRADPIEGRYTRRRAKVAVRGATNSGRIDVTHAHIKGNFTSKPHQVSGQPFL</sequence>
<evidence type="ECO:0000313" key="1">
    <source>
        <dbReference type="EMBL" id="CAB5001271.1"/>
    </source>
</evidence>
<accession>A0A6J7P7W9</accession>
<name>A0A6J7P7W9_9ZZZZ</name>
<proteinExistence type="predicted"/>